<dbReference type="PANTHER" id="PTHR33845">
    <property type="entry name" value="C2H2-TYPE DOMAIN-CONTAINING PROTEIN"/>
    <property type="match status" value="1"/>
</dbReference>
<name>A0A329STK0_9STRA</name>
<dbReference type="Proteomes" id="UP000774804">
    <property type="component" value="Unassembled WGS sequence"/>
</dbReference>
<dbReference type="Proteomes" id="UP000735874">
    <property type="component" value="Unassembled WGS sequence"/>
</dbReference>
<organism evidence="6 7">
    <name type="scientific">Phytophthora cactorum</name>
    <dbReference type="NCBI Taxonomy" id="29920"/>
    <lineage>
        <taxon>Eukaryota</taxon>
        <taxon>Sar</taxon>
        <taxon>Stramenopiles</taxon>
        <taxon>Oomycota</taxon>
        <taxon>Peronosporomycetes</taxon>
        <taxon>Peronosporales</taxon>
        <taxon>Peronosporaceae</taxon>
        <taxon>Phytophthora</taxon>
    </lineage>
</organism>
<evidence type="ECO:0000313" key="1">
    <source>
        <dbReference type="EMBL" id="KAG2816007.1"/>
    </source>
</evidence>
<keyword evidence="7" id="KW-1185">Reference proteome</keyword>
<evidence type="ECO:0000313" key="4">
    <source>
        <dbReference type="EMBL" id="KAG2959143.1"/>
    </source>
</evidence>
<reference evidence="6 7" key="1">
    <citation type="submission" date="2018-01" db="EMBL/GenBank/DDBJ databases">
        <title>Draft genome of the strawberry crown rot pathogen Phytophthora cactorum.</title>
        <authorList>
            <person name="Armitage A.D."/>
            <person name="Lysoe E."/>
            <person name="Nellist C.F."/>
            <person name="Harrison R.J."/>
            <person name="Brurberg M.B."/>
        </authorList>
    </citation>
    <scope>NUCLEOTIDE SEQUENCE [LARGE SCALE GENOMIC DNA]</scope>
    <source>
        <strain evidence="6 7">10300</strain>
    </source>
</reference>
<dbReference type="PANTHER" id="PTHR33845:SF1">
    <property type="entry name" value="C2H2-TYPE DOMAIN-CONTAINING PROTEIN"/>
    <property type="match status" value="1"/>
</dbReference>
<evidence type="ECO:0000313" key="2">
    <source>
        <dbReference type="EMBL" id="KAG2940621.1"/>
    </source>
</evidence>
<dbReference type="OrthoDB" id="128462at2759"/>
<dbReference type="EMBL" id="RCMI01000036">
    <property type="protein sequence ID" value="KAG2940621.1"/>
    <property type="molecule type" value="Genomic_DNA"/>
</dbReference>
<dbReference type="VEuPathDB" id="FungiDB:PC110_g3820"/>
<evidence type="ECO:0000313" key="5">
    <source>
        <dbReference type="EMBL" id="KAG3204775.1"/>
    </source>
</evidence>
<evidence type="ECO:0000313" key="3">
    <source>
        <dbReference type="EMBL" id="KAG2952344.1"/>
    </source>
</evidence>
<dbReference type="Proteomes" id="UP000251314">
    <property type="component" value="Unassembled WGS sequence"/>
</dbReference>
<dbReference type="AlphaFoldDB" id="A0A329STK0"/>
<gene>
    <name evidence="6" type="ORF">PC110_g3820</name>
    <name evidence="1" type="ORF">PC113_g23147</name>
    <name evidence="2" type="ORF">PC115_g2448</name>
    <name evidence="3" type="ORF">PC117_g2874</name>
    <name evidence="4" type="ORF">PC118_g23169</name>
    <name evidence="5" type="ORF">PC129_g22381</name>
</gene>
<accession>A0A329STK0</accession>
<dbReference type="Proteomes" id="UP000760860">
    <property type="component" value="Unassembled WGS sequence"/>
</dbReference>
<proteinExistence type="predicted"/>
<dbReference type="EMBL" id="RCMV01002063">
    <property type="protein sequence ID" value="KAG3204775.1"/>
    <property type="molecule type" value="Genomic_DNA"/>
</dbReference>
<protein>
    <submittedName>
        <fullName evidence="6">Uncharacterized protein</fullName>
    </submittedName>
</protein>
<dbReference type="EMBL" id="RCML01002067">
    <property type="protein sequence ID" value="KAG2959143.1"/>
    <property type="molecule type" value="Genomic_DNA"/>
</dbReference>
<dbReference type="EMBL" id="MJFZ01000056">
    <property type="protein sequence ID" value="RAW39959.1"/>
    <property type="molecule type" value="Genomic_DNA"/>
</dbReference>
<dbReference type="STRING" id="29920.A0A329STK0"/>
<dbReference type="Proteomes" id="UP000697107">
    <property type="component" value="Unassembled WGS sequence"/>
</dbReference>
<dbReference type="EMBL" id="RCMK01000039">
    <property type="protein sequence ID" value="KAG2952344.1"/>
    <property type="molecule type" value="Genomic_DNA"/>
</dbReference>
<dbReference type="Proteomes" id="UP000736787">
    <property type="component" value="Unassembled WGS sequence"/>
</dbReference>
<evidence type="ECO:0000313" key="7">
    <source>
        <dbReference type="Proteomes" id="UP000251314"/>
    </source>
</evidence>
<evidence type="ECO:0000313" key="6">
    <source>
        <dbReference type="EMBL" id="RAW39959.1"/>
    </source>
</evidence>
<comment type="caution">
    <text evidence="6">The sequence shown here is derived from an EMBL/GenBank/DDBJ whole genome shotgun (WGS) entry which is preliminary data.</text>
</comment>
<reference evidence="1" key="2">
    <citation type="submission" date="2018-10" db="EMBL/GenBank/DDBJ databases">
        <title>Effector identification in a new, highly contiguous assembly of the strawberry crown rot pathogen Phytophthora cactorum.</title>
        <authorList>
            <person name="Armitage A.D."/>
            <person name="Nellist C.F."/>
            <person name="Bates H."/>
            <person name="Vickerstaff R.J."/>
            <person name="Harrison R.J."/>
        </authorList>
    </citation>
    <scope>NUCLEOTIDE SEQUENCE</scope>
    <source>
        <strain evidence="1">15-7</strain>
        <strain evidence="2">4032</strain>
        <strain evidence="3">4040</strain>
        <strain evidence="4">P415</strain>
        <strain evidence="5">P421</strain>
    </source>
</reference>
<dbReference type="EMBL" id="RCMG01002019">
    <property type="protein sequence ID" value="KAG2816007.1"/>
    <property type="molecule type" value="Genomic_DNA"/>
</dbReference>
<sequence length="192" mass="21318">MVHFWTAESEATEPEQKFSEQNLYYNYIANADNGQPKFTVAALIEAMLTDIKRDLPQIKCVVARSDNASSYQNEFVAVLLPILGWSNGIEIITFIQTEAEAGKSLLGAQFARAATKVNAWVRKDHHCTTPSQLIAALISDGGMPDTTAETVEYDRGSLQLLSDQIGRLEKSFAALTTKVNDILYEYERHASI</sequence>